<sequence length="65" mass="7737">THCTAALRDLHWFPVRQRIDNNILLITHQAIHCHNVPITLVRFALSTFRLELSVDHNMDYWQCLQ</sequence>
<dbReference type="AlphaFoldDB" id="R7TCW9"/>
<reference evidence="2" key="3">
    <citation type="submission" date="2015-06" db="UniProtKB">
        <authorList>
            <consortium name="EnsemblMetazoa"/>
        </authorList>
    </citation>
    <scope>IDENTIFICATION</scope>
</reference>
<evidence type="ECO:0000313" key="3">
    <source>
        <dbReference type="Proteomes" id="UP000014760"/>
    </source>
</evidence>
<evidence type="ECO:0000313" key="1">
    <source>
        <dbReference type="EMBL" id="ELT91598.1"/>
    </source>
</evidence>
<gene>
    <name evidence="1" type="ORF">CAPTEDRAFT_127520</name>
</gene>
<dbReference type="EMBL" id="KB310419">
    <property type="protein sequence ID" value="ELT91598.1"/>
    <property type="molecule type" value="Genomic_DNA"/>
</dbReference>
<dbReference type="HOGENOM" id="CLU_2856243_0_0_1"/>
<reference evidence="3" key="1">
    <citation type="submission" date="2012-12" db="EMBL/GenBank/DDBJ databases">
        <authorList>
            <person name="Hellsten U."/>
            <person name="Grimwood J."/>
            <person name="Chapman J.A."/>
            <person name="Shapiro H."/>
            <person name="Aerts A."/>
            <person name="Otillar R.P."/>
            <person name="Terry A.Y."/>
            <person name="Boore J.L."/>
            <person name="Simakov O."/>
            <person name="Marletaz F."/>
            <person name="Cho S.-J."/>
            <person name="Edsinger-Gonzales E."/>
            <person name="Havlak P."/>
            <person name="Kuo D.-H."/>
            <person name="Larsson T."/>
            <person name="Lv J."/>
            <person name="Arendt D."/>
            <person name="Savage R."/>
            <person name="Osoegawa K."/>
            <person name="de Jong P."/>
            <person name="Lindberg D.R."/>
            <person name="Seaver E.C."/>
            <person name="Weisblat D.A."/>
            <person name="Putnam N.H."/>
            <person name="Grigoriev I.V."/>
            <person name="Rokhsar D.S."/>
        </authorList>
    </citation>
    <scope>NUCLEOTIDE SEQUENCE</scope>
    <source>
        <strain evidence="3">I ESC-2004</strain>
    </source>
</reference>
<protein>
    <submittedName>
        <fullName evidence="1 2">Uncharacterized protein</fullName>
    </submittedName>
</protein>
<evidence type="ECO:0000313" key="2">
    <source>
        <dbReference type="EnsemblMetazoa" id="CapteP127520"/>
    </source>
</evidence>
<feature type="non-terminal residue" evidence="1">
    <location>
        <position position="1"/>
    </location>
</feature>
<dbReference type="Proteomes" id="UP000014760">
    <property type="component" value="Unassembled WGS sequence"/>
</dbReference>
<reference evidence="1 3" key="2">
    <citation type="journal article" date="2013" name="Nature">
        <title>Insights into bilaterian evolution from three spiralian genomes.</title>
        <authorList>
            <person name="Simakov O."/>
            <person name="Marletaz F."/>
            <person name="Cho S.J."/>
            <person name="Edsinger-Gonzales E."/>
            <person name="Havlak P."/>
            <person name="Hellsten U."/>
            <person name="Kuo D.H."/>
            <person name="Larsson T."/>
            <person name="Lv J."/>
            <person name="Arendt D."/>
            <person name="Savage R."/>
            <person name="Osoegawa K."/>
            <person name="de Jong P."/>
            <person name="Grimwood J."/>
            <person name="Chapman J.A."/>
            <person name="Shapiro H."/>
            <person name="Aerts A."/>
            <person name="Otillar R.P."/>
            <person name="Terry A.Y."/>
            <person name="Boore J.L."/>
            <person name="Grigoriev I.V."/>
            <person name="Lindberg D.R."/>
            <person name="Seaver E.C."/>
            <person name="Weisblat D.A."/>
            <person name="Putnam N.H."/>
            <person name="Rokhsar D.S."/>
        </authorList>
    </citation>
    <scope>NUCLEOTIDE SEQUENCE</scope>
    <source>
        <strain evidence="1 3">I ESC-2004</strain>
    </source>
</reference>
<dbReference type="OrthoDB" id="6155763at2759"/>
<accession>R7TCW9</accession>
<keyword evidence="3" id="KW-1185">Reference proteome</keyword>
<proteinExistence type="predicted"/>
<organism evidence="1">
    <name type="scientific">Capitella teleta</name>
    <name type="common">Polychaete worm</name>
    <dbReference type="NCBI Taxonomy" id="283909"/>
    <lineage>
        <taxon>Eukaryota</taxon>
        <taxon>Metazoa</taxon>
        <taxon>Spiralia</taxon>
        <taxon>Lophotrochozoa</taxon>
        <taxon>Annelida</taxon>
        <taxon>Polychaeta</taxon>
        <taxon>Sedentaria</taxon>
        <taxon>Scolecida</taxon>
        <taxon>Capitellidae</taxon>
        <taxon>Capitella</taxon>
    </lineage>
</organism>
<dbReference type="EMBL" id="AMQN01013715">
    <property type="status" value="NOT_ANNOTATED_CDS"/>
    <property type="molecule type" value="Genomic_DNA"/>
</dbReference>
<dbReference type="EnsemblMetazoa" id="CapteT127520">
    <property type="protein sequence ID" value="CapteP127520"/>
    <property type="gene ID" value="CapteG127520"/>
</dbReference>
<name>R7TCW9_CAPTE</name>